<evidence type="ECO:0008006" key="3">
    <source>
        <dbReference type="Google" id="ProtNLM"/>
    </source>
</evidence>
<reference evidence="1 2" key="1">
    <citation type="submission" date="2016-05" db="EMBL/GenBank/DDBJ databases">
        <title>Undiscovered low abundance phages are ubiquitous in bacterial genomes.</title>
        <authorList>
            <person name="Dong Z."/>
            <person name="Liu H."/>
            <person name="Zheng J."/>
            <person name="Peng D."/>
        </authorList>
    </citation>
    <scope>NUCLEOTIDE SEQUENCE [LARGE SCALE GENOMIC DNA]</scope>
</reference>
<accession>A0A1B1P7D2</accession>
<name>A0A1B1P7D2_9CAUD</name>
<dbReference type="Proteomes" id="UP000221937">
    <property type="component" value="Segment"/>
</dbReference>
<sequence>MKLTKQEQAVVIGTFLKMIGAENVSEKISPEKLDLMIPIFDELEDNTTPRQKREASMSLLEKFIDDFLMTNA</sequence>
<gene>
    <name evidence="1" type="ORF">BMBtpLA2_50</name>
</gene>
<organism evidence="1 2">
    <name type="scientific">Bacillus phage vB_BtS_BMBtp14</name>
    <dbReference type="NCBI Taxonomy" id="1868826"/>
    <lineage>
        <taxon>Viruses</taxon>
        <taxon>Duplodnaviria</taxon>
        <taxon>Heunggongvirae</taxon>
        <taxon>Uroviricota</taxon>
        <taxon>Caudoviricetes</taxon>
        <taxon>Skryabinvirinae</taxon>
        <taxon>Bembunaquatrovirus</taxon>
        <taxon>Bembunaquatrovirus BMBtp14</taxon>
    </lineage>
</organism>
<evidence type="ECO:0000313" key="1">
    <source>
        <dbReference type="EMBL" id="ANT40010.1"/>
    </source>
</evidence>
<evidence type="ECO:0000313" key="2">
    <source>
        <dbReference type="Proteomes" id="UP000221937"/>
    </source>
</evidence>
<dbReference type="EMBL" id="KX190833">
    <property type="protein sequence ID" value="ANT40010.1"/>
    <property type="molecule type" value="Genomic_DNA"/>
</dbReference>
<proteinExistence type="predicted"/>
<protein>
    <recommendedName>
        <fullName evidence="3">Phage protein</fullName>
    </recommendedName>
</protein>
<keyword evidence="2" id="KW-1185">Reference proteome</keyword>